<keyword evidence="3" id="KW-0597">Phosphoprotein</keyword>
<keyword evidence="6" id="KW-0744">Spermatogenesis</keyword>
<evidence type="ECO:0000313" key="14">
    <source>
        <dbReference type="Proteomes" id="UP000504628"/>
    </source>
</evidence>
<dbReference type="RefSeq" id="XP_028376394.1">
    <property type="nucleotide sequence ID" value="XM_028520593.2"/>
</dbReference>
<organism evidence="14 15">
    <name type="scientific">Phyllostomus discolor</name>
    <name type="common">pale spear-nosed bat</name>
    <dbReference type="NCBI Taxonomy" id="89673"/>
    <lineage>
        <taxon>Eukaryota</taxon>
        <taxon>Metazoa</taxon>
        <taxon>Chordata</taxon>
        <taxon>Craniata</taxon>
        <taxon>Vertebrata</taxon>
        <taxon>Euteleostomi</taxon>
        <taxon>Mammalia</taxon>
        <taxon>Eutheria</taxon>
        <taxon>Laurasiatheria</taxon>
        <taxon>Chiroptera</taxon>
        <taxon>Yangochiroptera</taxon>
        <taxon>Phyllostomidae</taxon>
        <taxon>Phyllostominae</taxon>
        <taxon>Phyllostomus</taxon>
    </lineage>
</organism>
<reference evidence="15" key="1">
    <citation type="submission" date="2025-08" db="UniProtKB">
        <authorList>
            <consortium name="RefSeq"/>
        </authorList>
    </citation>
    <scope>IDENTIFICATION</scope>
    <source>
        <tissue evidence="15">Muscle</tissue>
    </source>
</reference>
<feature type="compositionally biased region" description="Polar residues" evidence="12">
    <location>
        <begin position="23"/>
        <end position="38"/>
    </location>
</feature>
<keyword evidence="14" id="KW-1185">Reference proteome</keyword>
<dbReference type="FunFam" id="1.10.10.10:FF:000724">
    <property type="entry name" value="Histone H1-like protein in spermatids 1"/>
    <property type="match status" value="1"/>
</dbReference>
<evidence type="ECO:0000256" key="3">
    <source>
        <dbReference type="ARBA" id="ARBA00022553"/>
    </source>
</evidence>
<dbReference type="GO" id="GO:0030154">
    <property type="term" value="P:cell differentiation"/>
    <property type="evidence" value="ECO:0007669"/>
    <property type="project" value="UniProtKB-KW"/>
</dbReference>
<name>A0A6J2MAW7_9CHIR</name>
<dbReference type="KEGG" id="pdic:114503162"/>
<keyword evidence="7" id="KW-0805">Transcription regulation</keyword>
<evidence type="ECO:0000256" key="7">
    <source>
        <dbReference type="ARBA" id="ARBA00023015"/>
    </source>
</evidence>
<feature type="domain" description="H15" evidence="13">
    <location>
        <begin position="48"/>
        <end position="121"/>
    </location>
</feature>
<feature type="compositionally biased region" description="Low complexity" evidence="12">
    <location>
        <begin position="8"/>
        <end position="22"/>
    </location>
</feature>
<evidence type="ECO:0000256" key="11">
    <source>
        <dbReference type="ARBA" id="ARBA00055987"/>
    </source>
</evidence>
<comment type="function">
    <text evidence="11">DNA-binding protein that may be implicated in chromatin remodeling and/or transcriptional regulation during spermiogenesis, the process of spermatid maturation into spermatozoa.</text>
</comment>
<sequence>MQKDTLMPPSSAPSASNSALSAGQQADVSGVPSKSQTGCRAACPKACRKPSICTVILEVMADKGGRSRVSLTTLKKALITTGYNMTRNAWRFKKVLKRLVDKGILKRVSSKGTSGSFRMNKKQASKFKLEAKGRGQQKQCRSRQRGSGQRRFLLSSKQGRRRLIKGARRAAKCRRN</sequence>
<keyword evidence="2" id="KW-0217">Developmental protein</keyword>
<dbReference type="FunCoup" id="A0A6J2MAW7">
    <property type="interactions" value="1"/>
</dbReference>
<dbReference type="GeneID" id="114503162"/>
<dbReference type="InterPro" id="IPR005818">
    <property type="entry name" value="Histone_H1/H5_H15"/>
</dbReference>
<dbReference type="PROSITE" id="PS51504">
    <property type="entry name" value="H15"/>
    <property type="match status" value="1"/>
</dbReference>
<dbReference type="Gene3D" id="1.10.10.10">
    <property type="entry name" value="Winged helix-like DNA-binding domain superfamily/Winged helix DNA-binding domain"/>
    <property type="match status" value="1"/>
</dbReference>
<evidence type="ECO:0000259" key="13">
    <source>
        <dbReference type="PROSITE" id="PS51504"/>
    </source>
</evidence>
<evidence type="ECO:0000256" key="12">
    <source>
        <dbReference type="SAM" id="MobiDB-lite"/>
    </source>
</evidence>
<dbReference type="Pfam" id="PF00538">
    <property type="entry name" value="Linker_histone"/>
    <property type="match status" value="1"/>
</dbReference>
<feature type="compositionally biased region" description="Low complexity" evidence="12">
    <location>
        <begin position="134"/>
        <end position="150"/>
    </location>
</feature>
<protein>
    <submittedName>
        <fullName evidence="15">Spermatid-specific linker histone H1-like protein</fullName>
    </submittedName>
</protein>
<evidence type="ECO:0000256" key="9">
    <source>
        <dbReference type="ARBA" id="ARBA00023163"/>
    </source>
</evidence>
<dbReference type="InterPro" id="IPR036388">
    <property type="entry name" value="WH-like_DNA-bd_sf"/>
</dbReference>
<accession>A0A6J2MAW7</accession>
<keyword evidence="4" id="KW-0221">Differentiation</keyword>
<keyword evidence="8" id="KW-0238">DNA-binding</keyword>
<keyword evidence="9" id="KW-0804">Transcription</keyword>
<keyword evidence="5" id="KW-0156">Chromatin regulator</keyword>
<evidence type="ECO:0000256" key="5">
    <source>
        <dbReference type="ARBA" id="ARBA00022853"/>
    </source>
</evidence>
<evidence type="ECO:0000256" key="1">
    <source>
        <dbReference type="ARBA" id="ARBA00022454"/>
    </source>
</evidence>
<dbReference type="GO" id="GO:0030261">
    <property type="term" value="P:chromosome condensation"/>
    <property type="evidence" value="ECO:0007669"/>
    <property type="project" value="UniProtKB-ARBA"/>
</dbReference>
<proteinExistence type="predicted"/>
<keyword evidence="10" id="KW-0539">Nucleus</keyword>
<evidence type="ECO:0000256" key="6">
    <source>
        <dbReference type="ARBA" id="ARBA00022871"/>
    </source>
</evidence>
<dbReference type="GO" id="GO:0007283">
    <property type="term" value="P:spermatogenesis"/>
    <property type="evidence" value="ECO:0007669"/>
    <property type="project" value="UniProtKB-KW"/>
</dbReference>
<feature type="region of interest" description="Disordered" evidence="12">
    <location>
        <begin position="1"/>
        <end position="39"/>
    </location>
</feature>
<feature type="region of interest" description="Disordered" evidence="12">
    <location>
        <begin position="110"/>
        <end position="150"/>
    </location>
</feature>
<evidence type="ECO:0000256" key="4">
    <source>
        <dbReference type="ARBA" id="ARBA00022782"/>
    </source>
</evidence>
<evidence type="ECO:0000256" key="8">
    <source>
        <dbReference type="ARBA" id="ARBA00023125"/>
    </source>
</evidence>
<evidence type="ECO:0000256" key="2">
    <source>
        <dbReference type="ARBA" id="ARBA00022473"/>
    </source>
</evidence>
<gene>
    <name evidence="15" type="primary">LOC114503162</name>
</gene>
<dbReference type="AlphaFoldDB" id="A0A6J2MAW7"/>
<dbReference type="GO" id="GO:0000786">
    <property type="term" value="C:nucleosome"/>
    <property type="evidence" value="ECO:0007669"/>
    <property type="project" value="InterPro"/>
</dbReference>
<dbReference type="OrthoDB" id="10070184at2759"/>
<dbReference type="GO" id="GO:0006334">
    <property type="term" value="P:nucleosome assembly"/>
    <property type="evidence" value="ECO:0007669"/>
    <property type="project" value="InterPro"/>
</dbReference>
<dbReference type="InParanoid" id="A0A6J2MAW7"/>
<keyword evidence="1" id="KW-0158">Chromosome</keyword>
<dbReference type="SUPFAM" id="SSF46785">
    <property type="entry name" value="Winged helix' DNA-binding domain"/>
    <property type="match status" value="1"/>
</dbReference>
<dbReference type="GO" id="GO:0003677">
    <property type="term" value="F:DNA binding"/>
    <property type="evidence" value="ECO:0007669"/>
    <property type="project" value="UniProtKB-KW"/>
</dbReference>
<dbReference type="Proteomes" id="UP000504628">
    <property type="component" value="Chromosome 8"/>
</dbReference>
<evidence type="ECO:0000313" key="15">
    <source>
        <dbReference type="RefSeq" id="XP_028376394.1"/>
    </source>
</evidence>
<dbReference type="InterPro" id="IPR036390">
    <property type="entry name" value="WH_DNA-bd_sf"/>
</dbReference>
<evidence type="ECO:0000256" key="10">
    <source>
        <dbReference type="ARBA" id="ARBA00023242"/>
    </source>
</evidence>